<feature type="region of interest" description="Disordered" evidence="1">
    <location>
        <begin position="289"/>
        <end position="310"/>
    </location>
</feature>
<protein>
    <submittedName>
        <fullName evidence="3">Uncharacterized protein</fullName>
    </submittedName>
</protein>
<gene>
    <name evidence="3" type="ORF">TWF696_001495</name>
</gene>
<dbReference type="EMBL" id="JAVHNQ010000010">
    <property type="protein sequence ID" value="KAK6338024.1"/>
    <property type="molecule type" value="Genomic_DNA"/>
</dbReference>
<keyword evidence="2" id="KW-0732">Signal</keyword>
<keyword evidence="4" id="KW-1185">Reference proteome</keyword>
<sequence>MWFHRRAVCVPLLLSIFTHGCHAAPPTSRFRSVTPDDLDAYITRNTDRLDLLTASIDSLTTSIETHPVGTHGFGNTPPTLFGLLGSTRARLKTLIPQFPVDQSGVEGGGNALLHLLAAVDDLRGLHADILDDFYTIRYEWSVDILRTNVWKTLDGLTLALLGKFIALGETGHARRLAAVKWLFLYRTAESIPGPTYAVIDTAAKTKLADGVGDLAVAIAEASVEFADAVDQTVGYLNVDLDEGVDLDGKLAGAIGTLTSDLEAIDGYLEVYVTQLGELAQVIAAQEPWDEDADESNEWIPVVDDDDNDNL</sequence>
<name>A0AAV9UCE1_9PEZI</name>
<dbReference type="AlphaFoldDB" id="A0AAV9UCE1"/>
<reference evidence="3 4" key="1">
    <citation type="submission" date="2019-10" db="EMBL/GenBank/DDBJ databases">
        <authorList>
            <person name="Palmer J.M."/>
        </authorList>
    </citation>
    <scope>NUCLEOTIDE SEQUENCE [LARGE SCALE GENOMIC DNA]</scope>
    <source>
        <strain evidence="3 4">TWF696</strain>
    </source>
</reference>
<feature type="signal peptide" evidence="2">
    <location>
        <begin position="1"/>
        <end position="23"/>
    </location>
</feature>
<comment type="caution">
    <text evidence="3">The sequence shown here is derived from an EMBL/GenBank/DDBJ whole genome shotgun (WGS) entry which is preliminary data.</text>
</comment>
<evidence type="ECO:0000313" key="4">
    <source>
        <dbReference type="Proteomes" id="UP001375240"/>
    </source>
</evidence>
<evidence type="ECO:0000313" key="3">
    <source>
        <dbReference type="EMBL" id="KAK6338024.1"/>
    </source>
</evidence>
<organism evidence="3 4">
    <name type="scientific">Orbilia brochopaga</name>
    <dbReference type="NCBI Taxonomy" id="3140254"/>
    <lineage>
        <taxon>Eukaryota</taxon>
        <taxon>Fungi</taxon>
        <taxon>Dikarya</taxon>
        <taxon>Ascomycota</taxon>
        <taxon>Pezizomycotina</taxon>
        <taxon>Orbiliomycetes</taxon>
        <taxon>Orbiliales</taxon>
        <taxon>Orbiliaceae</taxon>
        <taxon>Orbilia</taxon>
    </lineage>
</organism>
<evidence type="ECO:0000256" key="2">
    <source>
        <dbReference type="SAM" id="SignalP"/>
    </source>
</evidence>
<feature type="chain" id="PRO_5043362136" evidence="2">
    <location>
        <begin position="24"/>
        <end position="310"/>
    </location>
</feature>
<evidence type="ECO:0000256" key="1">
    <source>
        <dbReference type="SAM" id="MobiDB-lite"/>
    </source>
</evidence>
<proteinExistence type="predicted"/>
<dbReference type="Proteomes" id="UP001375240">
    <property type="component" value="Unassembled WGS sequence"/>
</dbReference>
<accession>A0AAV9UCE1</accession>